<proteinExistence type="predicted"/>
<gene>
    <name evidence="1" type="ORF">SAMN04488077_1253</name>
</gene>
<dbReference type="RefSeq" id="WP_074788160.1">
    <property type="nucleotide sequence ID" value="NZ_FOBO01000025.1"/>
</dbReference>
<name>A0A1H8IR19_9RHOB</name>
<organism evidence="1 2">
    <name type="scientific">Roseovarius tolerans</name>
    <dbReference type="NCBI Taxonomy" id="74031"/>
    <lineage>
        <taxon>Bacteria</taxon>
        <taxon>Pseudomonadati</taxon>
        <taxon>Pseudomonadota</taxon>
        <taxon>Alphaproteobacteria</taxon>
        <taxon>Rhodobacterales</taxon>
        <taxon>Roseobacteraceae</taxon>
        <taxon>Roseovarius</taxon>
    </lineage>
</organism>
<protein>
    <submittedName>
        <fullName evidence="1">Uncharacterized protein</fullName>
    </submittedName>
</protein>
<accession>A0A1H8IR19</accession>
<evidence type="ECO:0000313" key="2">
    <source>
        <dbReference type="Proteomes" id="UP000182160"/>
    </source>
</evidence>
<dbReference type="EMBL" id="FOBO01000025">
    <property type="protein sequence ID" value="SEN70839.1"/>
    <property type="molecule type" value="Genomic_DNA"/>
</dbReference>
<dbReference type="AlphaFoldDB" id="A0A1H8IR19"/>
<dbReference type="Proteomes" id="UP000182160">
    <property type="component" value="Unassembled WGS sequence"/>
</dbReference>
<sequence>MTATIQSNLIDETLAGPFGALPLADFLHRHGKRWEGRDLPQNVKKKPSGQCFRNAWELSLRHGLPYCEGYGWDCKLGALPFYHAWNLCPKSGRVIDATWAVSKEALYLGVELTSKQLMRIIDLTGCFEVLQGGRSSALELVEQVLDQKPVSVE</sequence>
<reference evidence="1 2" key="1">
    <citation type="submission" date="2016-10" db="EMBL/GenBank/DDBJ databases">
        <authorList>
            <person name="de Groot N.N."/>
        </authorList>
    </citation>
    <scope>NUCLEOTIDE SEQUENCE [LARGE SCALE GENOMIC DNA]</scope>
    <source>
        <strain evidence="1 2">DSM 11457</strain>
    </source>
</reference>
<evidence type="ECO:0000313" key="1">
    <source>
        <dbReference type="EMBL" id="SEN70839.1"/>
    </source>
</evidence>